<gene>
    <name evidence="8" type="ORF">CXQ85_003745</name>
</gene>
<dbReference type="SUPFAM" id="SSF52799">
    <property type="entry name" value="(Phosphotyrosine protein) phosphatases II"/>
    <property type="match status" value="1"/>
</dbReference>
<name>A0A2V1B017_9ASCO</name>
<evidence type="ECO:0000256" key="3">
    <source>
        <dbReference type="ARBA" id="ARBA00022801"/>
    </source>
</evidence>
<dbReference type="EC" id="3.1.3.48" evidence="2"/>
<dbReference type="PANTHER" id="PTHR10159:SF519">
    <property type="entry name" value="DUAL SPECIFICITY PROTEIN PHOSPHATASE MPK3"/>
    <property type="match status" value="1"/>
</dbReference>
<evidence type="ECO:0000313" key="9">
    <source>
        <dbReference type="Proteomes" id="UP000244309"/>
    </source>
</evidence>
<dbReference type="GO" id="GO:0017017">
    <property type="term" value="F:MAP kinase tyrosine/serine/threonine phosphatase activity"/>
    <property type="evidence" value="ECO:0007669"/>
    <property type="project" value="TreeGrafter"/>
</dbReference>
<dbReference type="GO" id="GO:0005829">
    <property type="term" value="C:cytosol"/>
    <property type="evidence" value="ECO:0007669"/>
    <property type="project" value="TreeGrafter"/>
</dbReference>
<dbReference type="Pfam" id="PF00782">
    <property type="entry name" value="DSPc"/>
    <property type="match status" value="1"/>
</dbReference>
<dbReference type="VEuPathDB" id="FungiDB:CXQ85_003745"/>
<dbReference type="STRING" id="45357.A0A2V1B017"/>
<feature type="region of interest" description="Disordered" evidence="5">
    <location>
        <begin position="1"/>
        <end position="59"/>
    </location>
</feature>
<dbReference type="AlphaFoldDB" id="A0A2V1B017"/>
<dbReference type="SMART" id="SM00195">
    <property type="entry name" value="DSPc"/>
    <property type="match status" value="1"/>
</dbReference>
<dbReference type="PROSITE" id="PS50056">
    <property type="entry name" value="TYR_PHOSPHATASE_2"/>
    <property type="match status" value="1"/>
</dbReference>
<dbReference type="GO" id="GO:0043409">
    <property type="term" value="P:negative regulation of MAPK cascade"/>
    <property type="evidence" value="ECO:0007669"/>
    <property type="project" value="TreeGrafter"/>
</dbReference>
<evidence type="ECO:0000259" key="6">
    <source>
        <dbReference type="PROSITE" id="PS50054"/>
    </source>
</evidence>
<dbReference type="Proteomes" id="UP000244309">
    <property type="component" value="Unassembled WGS sequence"/>
</dbReference>
<keyword evidence="3" id="KW-0378">Hydrolase</keyword>
<keyword evidence="9" id="KW-1185">Reference proteome</keyword>
<evidence type="ECO:0000256" key="2">
    <source>
        <dbReference type="ARBA" id="ARBA00013064"/>
    </source>
</evidence>
<feature type="compositionally biased region" description="Polar residues" evidence="5">
    <location>
        <begin position="31"/>
        <end position="59"/>
    </location>
</feature>
<dbReference type="PANTHER" id="PTHR10159">
    <property type="entry name" value="DUAL SPECIFICITY PROTEIN PHOSPHATASE"/>
    <property type="match status" value="1"/>
</dbReference>
<evidence type="ECO:0000256" key="5">
    <source>
        <dbReference type="SAM" id="MobiDB-lite"/>
    </source>
</evidence>
<accession>A0A2V1B017</accession>
<proteinExistence type="inferred from homology"/>
<evidence type="ECO:0000256" key="4">
    <source>
        <dbReference type="ARBA" id="ARBA00022912"/>
    </source>
</evidence>
<comment type="caution">
    <text evidence="8">The sequence shown here is derived from an EMBL/GenBank/DDBJ whole genome shotgun (WGS) entry which is preliminary data.</text>
</comment>
<reference evidence="8 9" key="1">
    <citation type="submission" date="2017-12" db="EMBL/GenBank/DDBJ databases">
        <title>Genome Sequence of a Multidrug-Resistant Candida haemulonii Isolate from a Patient with Chronic Leg Ulcers in Israel.</title>
        <authorList>
            <person name="Chow N.A."/>
            <person name="Gade L."/>
            <person name="Batra D."/>
            <person name="Rowe L.A."/>
            <person name="Ben-Ami R."/>
            <person name="Loparev V.N."/>
            <person name="Litvintseva A.P."/>
        </authorList>
    </citation>
    <scope>NUCLEOTIDE SEQUENCE [LARGE SCALE GENOMIC DNA]</scope>
    <source>
        <strain evidence="8 9">B11899</strain>
    </source>
</reference>
<evidence type="ECO:0000313" key="8">
    <source>
        <dbReference type="EMBL" id="PVH23455.1"/>
    </source>
</evidence>
<keyword evidence="4" id="KW-0904">Protein phosphatase</keyword>
<feature type="domain" description="Tyrosine-protein phosphatase" evidence="6">
    <location>
        <begin position="224"/>
        <end position="390"/>
    </location>
</feature>
<dbReference type="RefSeq" id="XP_025344395.1">
    <property type="nucleotide sequence ID" value="XM_025487379.1"/>
</dbReference>
<dbReference type="PROSITE" id="PS50054">
    <property type="entry name" value="TYR_PHOSPHATASE_DUAL"/>
    <property type="match status" value="1"/>
</dbReference>
<dbReference type="GO" id="GO:0033550">
    <property type="term" value="F:MAP kinase tyrosine phosphatase activity"/>
    <property type="evidence" value="ECO:0007669"/>
    <property type="project" value="TreeGrafter"/>
</dbReference>
<dbReference type="InterPro" id="IPR000387">
    <property type="entry name" value="Tyr_Pase_dom"/>
</dbReference>
<feature type="domain" description="Tyrosine specific protein phosphatases" evidence="7">
    <location>
        <begin position="290"/>
        <end position="358"/>
    </location>
</feature>
<dbReference type="GeneID" id="37009075"/>
<dbReference type="InterPro" id="IPR016130">
    <property type="entry name" value="Tyr_Pase_AS"/>
</dbReference>
<dbReference type="GO" id="GO:0005634">
    <property type="term" value="C:nucleus"/>
    <property type="evidence" value="ECO:0007669"/>
    <property type="project" value="TreeGrafter"/>
</dbReference>
<protein>
    <recommendedName>
        <fullName evidence="2">protein-tyrosine-phosphatase</fullName>
        <ecNumber evidence="2">3.1.3.48</ecNumber>
    </recommendedName>
</protein>
<evidence type="ECO:0000259" key="7">
    <source>
        <dbReference type="PROSITE" id="PS50056"/>
    </source>
</evidence>
<sequence length="397" mass="43021">MASFDSNHTDSTKNPSTRQPLGPPPPAPADSASTTMNYSPRHSRKPSSLSTSRNINMKQLSLNLSSTSSSPSDMVPNGVSDPIMTLSPSRNGHKKPPALAIPHNPSVSAPLVTPVVASTPLIPPAPPIQKSRGHSLRSSPVIPPSEFSLGVSPPHFAPSSPEAALSSPFGSVAHLHSHNVTSIDQIEQLDPYKHSHTHQGGSSGPFHAPEELQEQSNLYAYPNGPARVLDDTLFLFSDPKYSVHPVDVNDYDLVVNVAKDCEDLSPEFDTKGGQRTYLHIPWSHTSSISKELPNITATIAKYDKPGSKILVHCQCGVSRSACVVVAYYMVKFNISVNDAYELLKSGTSNTTEACNRRIAKEGYHIDACERICPNMSLIFELMDFDENRKAPAENNDE</sequence>
<organism evidence="8 9">
    <name type="scientific">Candidozyma haemuli</name>
    <dbReference type="NCBI Taxonomy" id="45357"/>
    <lineage>
        <taxon>Eukaryota</taxon>
        <taxon>Fungi</taxon>
        <taxon>Dikarya</taxon>
        <taxon>Ascomycota</taxon>
        <taxon>Saccharomycotina</taxon>
        <taxon>Pichiomycetes</taxon>
        <taxon>Metschnikowiaceae</taxon>
        <taxon>Candidozyma</taxon>
    </lineage>
</organism>
<dbReference type="InterPro" id="IPR000340">
    <property type="entry name" value="Dual-sp_phosphatase_cat-dom"/>
</dbReference>
<dbReference type="PROSITE" id="PS00383">
    <property type="entry name" value="TYR_PHOSPHATASE_1"/>
    <property type="match status" value="1"/>
</dbReference>
<dbReference type="Gene3D" id="3.90.190.10">
    <property type="entry name" value="Protein tyrosine phosphatase superfamily"/>
    <property type="match status" value="1"/>
</dbReference>
<dbReference type="GO" id="GO:0008330">
    <property type="term" value="F:protein tyrosine/threonine phosphatase activity"/>
    <property type="evidence" value="ECO:0007669"/>
    <property type="project" value="TreeGrafter"/>
</dbReference>
<dbReference type="InterPro" id="IPR029021">
    <property type="entry name" value="Prot-tyrosine_phosphatase-like"/>
</dbReference>
<dbReference type="EMBL" id="PKFO01000011">
    <property type="protein sequence ID" value="PVH23455.1"/>
    <property type="molecule type" value="Genomic_DNA"/>
</dbReference>
<comment type="similarity">
    <text evidence="1">Belongs to the protein-tyrosine phosphatase family. Non-receptor class dual specificity subfamily.</text>
</comment>
<dbReference type="OrthoDB" id="426001at2759"/>
<dbReference type="InterPro" id="IPR020422">
    <property type="entry name" value="TYR_PHOSPHATASE_DUAL_dom"/>
</dbReference>
<evidence type="ECO:0000256" key="1">
    <source>
        <dbReference type="ARBA" id="ARBA00008601"/>
    </source>
</evidence>